<dbReference type="InterPro" id="IPR029056">
    <property type="entry name" value="Ribokinase-like"/>
</dbReference>
<dbReference type="Proteomes" id="UP001595593">
    <property type="component" value="Unassembled WGS sequence"/>
</dbReference>
<keyword evidence="4 11" id="KW-0808">Transferase</keyword>
<evidence type="ECO:0000256" key="11">
    <source>
        <dbReference type="HAMAP-Rule" id="MF_00228"/>
    </source>
</evidence>
<evidence type="ECO:0000313" key="13">
    <source>
        <dbReference type="Proteomes" id="UP001595593"/>
    </source>
</evidence>
<evidence type="ECO:0000256" key="7">
    <source>
        <dbReference type="ARBA" id="ARBA00022777"/>
    </source>
</evidence>
<comment type="function">
    <text evidence="11">Catalyzes the phosphorylation of the hydroxyl group of 4-methyl-5-beta-hydroxyethylthiazole (THZ).</text>
</comment>
<comment type="cofactor">
    <cofactor evidence="2 11">
        <name>Mg(2+)</name>
        <dbReference type="ChEBI" id="CHEBI:18420"/>
    </cofactor>
</comment>
<keyword evidence="7 11" id="KW-0418">Kinase</keyword>
<evidence type="ECO:0000256" key="8">
    <source>
        <dbReference type="ARBA" id="ARBA00022840"/>
    </source>
</evidence>
<feature type="binding site" evidence="11">
    <location>
        <position position="220"/>
    </location>
    <ligand>
        <name>ATP</name>
        <dbReference type="ChEBI" id="CHEBI:30616"/>
    </ligand>
</feature>
<dbReference type="NCBIfam" id="TIGR00694">
    <property type="entry name" value="thiM"/>
    <property type="match status" value="1"/>
</dbReference>
<comment type="caution">
    <text evidence="12">The sequence shown here is derived from an EMBL/GenBank/DDBJ whole genome shotgun (WGS) entry which is preliminary data.</text>
</comment>
<keyword evidence="9 11" id="KW-0460">Magnesium</keyword>
<evidence type="ECO:0000256" key="6">
    <source>
        <dbReference type="ARBA" id="ARBA00022741"/>
    </source>
</evidence>
<feature type="binding site" evidence="11">
    <location>
        <position position="247"/>
    </location>
    <ligand>
        <name>substrate</name>
    </ligand>
</feature>
<comment type="pathway">
    <text evidence="3 11">Cofactor biosynthesis; thiamine diphosphate biosynthesis; 4-methyl-5-(2-phosphoethyl)-thiazole from 5-(2-hydroxyethyl)-4-methylthiazole: step 1/1.</text>
</comment>
<sequence length="319" mass="32175">MVGSRFLFAIPGRVGAAVAQPFQAHAGTGSTSGTIRIISALRMVMEKRRMVPDEAMAMLDGALARLRQEAPLVHNITNQVVSNVTANALLAIGASPAMVQAEEEVGEFVRHARALVINIGTLLAPQRAAMLIAARGAKAAGIPWVLDPVAAGATAYRRSAARDLLSLGPSVLRGNAGEILALAGEAGLSRGVDSLAASTAAREAAGALARQGKGMVVAVTGATDYVTDGTTMLALSNGHPLLTRVTGTGCTATALIGAFLGAGLPPMAAAVAGLTALGVAAEDAALRATGPGSFQVALLDRLHGLEDAAMREAARITPG</sequence>
<dbReference type="RefSeq" id="WP_379592769.1">
    <property type="nucleotide sequence ID" value="NZ_JBHRTN010000003.1"/>
</dbReference>
<feature type="binding site" evidence="11">
    <location>
        <position position="173"/>
    </location>
    <ligand>
        <name>ATP</name>
        <dbReference type="ChEBI" id="CHEBI:30616"/>
    </ligand>
</feature>
<organism evidence="12 13">
    <name type="scientific">Teichococcus globiformis</name>
    <dbReference type="NCBI Taxonomy" id="2307229"/>
    <lineage>
        <taxon>Bacteria</taxon>
        <taxon>Pseudomonadati</taxon>
        <taxon>Pseudomonadota</taxon>
        <taxon>Alphaproteobacteria</taxon>
        <taxon>Acetobacterales</taxon>
        <taxon>Roseomonadaceae</taxon>
        <taxon>Roseomonas</taxon>
    </lineage>
</organism>
<keyword evidence="6 11" id="KW-0547">Nucleotide-binding</keyword>
<evidence type="ECO:0000256" key="5">
    <source>
        <dbReference type="ARBA" id="ARBA00022723"/>
    </source>
</evidence>
<dbReference type="EC" id="2.7.1.50" evidence="11"/>
<dbReference type="NCBIfam" id="NF006830">
    <property type="entry name" value="PRK09355.1"/>
    <property type="match status" value="1"/>
</dbReference>
<name>A0ABV7FXW7_9PROT</name>
<evidence type="ECO:0000313" key="12">
    <source>
        <dbReference type="EMBL" id="MFC3123667.1"/>
    </source>
</evidence>
<dbReference type="CDD" id="cd01170">
    <property type="entry name" value="THZ_kinase"/>
    <property type="match status" value="1"/>
</dbReference>
<protein>
    <recommendedName>
        <fullName evidence="11">Hydroxyethylthiazole kinase</fullName>
        <ecNumber evidence="11">2.7.1.50</ecNumber>
    </recommendedName>
    <alternativeName>
        <fullName evidence="11">4-methyl-5-beta-hydroxyethylthiazole kinase</fullName>
        <shortName evidence="11">TH kinase</shortName>
        <shortName evidence="11">Thz kinase</shortName>
    </alternativeName>
</protein>
<evidence type="ECO:0000256" key="10">
    <source>
        <dbReference type="ARBA" id="ARBA00022977"/>
    </source>
</evidence>
<comment type="similarity">
    <text evidence="11">Belongs to the Thz kinase family.</text>
</comment>
<comment type="catalytic activity">
    <reaction evidence="1 11">
        <text>5-(2-hydroxyethyl)-4-methylthiazole + ATP = 4-methyl-5-(2-phosphooxyethyl)-thiazole + ADP + H(+)</text>
        <dbReference type="Rhea" id="RHEA:24212"/>
        <dbReference type="ChEBI" id="CHEBI:15378"/>
        <dbReference type="ChEBI" id="CHEBI:17957"/>
        <dbReference type="ChEBI" id="CHEBI:30616"/>
        <dbReference type="ChEBI" id="CHEBI:58296"/>
        <dbReference type="ChEBI" id="CHEBI:456216"/>
        <dbReference type="EC" id="2.7.1.50"/>
    </reaction>
</comment>
<evidence type="ECO:0000256" key="9">
    <source>
        <dbReference type="ARBA" id="ARBA00022842"/>
    </source>
</evidence>
<dbReference type="PRINTS" id="PR01099">
    <property type="entry name" value="HYETHTZKNASE"/>
</dbReference>
<dbReference type="GO" id="GO:0004417">
    <property type="term" value="F:hydroxyethylthiazole kinase activity"/>
    <property type="evidence" value="ECO:0007669"/>
    <property type="project" value="UniProtKB-EC"/>
</dbReference>
<reference evidence="13" key="1">
    <citation type="journal article" date="2019" name="Int. J. Syst. Evol. Microbiol.">
        <title>The Global Catalogue of Microorganisms (GCM) 10K type strain sequencing project: providing services to taxonomists for standard genome sequencing and annotation.</title>
        <authorList>
            <consortium name="The Broad Institute Genomics Platform"/>
            <consortium name="The Broad Institute Genome Sequencing Center for Infectious Disease"/>
            <person name="Wu L."/>
            <person name="Ma J."/>
        </authorList>
    </citation>
    <scope>NUCLEOTIDE SEQUENCE [LARGE SCALE GENOMIC DNA]</scope>
    <source>
        <strain evidence="13">KCTC 52094</strain>
    </source>
</reference>
<accession>A0ABV7FXW7</accession>
<evidence type="ECO:0000256" key="1">
    <source>
        <dbReference type="ARBA" id="ARBA00001771"/>
    </source>
</evidence>
<evidence type="ECO:0000256" key="3">
    <source>
        <dbReference type="ARBA" id="ARBA00004868"/>
    </source>
</evidence>
<keyword evidence="10 11" id="KW-0784">Thiamine biosynthesis</keyword>
<evidence type="ECO:0000256" key="4">
    <source>
        <dbReference type="ARBA" id="ARBA00022679"/>
    </source>
</evidence>
<dbReference type="Pfam" id="PF02110">
    <property type="entry name" value="HK"/>
    <property type="match status" value="1"/>
</dbReference>
<feature type="binding site" evidence="11">
    <location>
        <position position="98"/>
    </location>
    <ligand>
        <name>substrate</name>
    </ligand>
</feature>
<dbReference type="HAMAP" id="MF_00228">
    <property type="entry name" value="Thz_kinase"/>
    <property type="match status" value="1"/>
</dbReference>
<dbReference type="EMBL" id="JBHRTN010000003">
    <property type="protein sequence ID" value="MFC3123667.1"/>
    <property type="molecule type" value="Genomic_DNA"/>
</dbReference>
<gene>
    <name evidence="11 12" type="primary">thiM</name>
    <name evidence="12" type="ORF">ACFOD4_01230</name>
</gene>
<dbReference type="InterPro" id="IPR000417">
    <property type="entry name" value="Hyethyz_kinase"/>
</dbReference>
<proteinExistence type="inferred from homology"/>
<keyword evidence="8 11" id="KW-0067">ATP-binding</keyword>
<dbReference type="SUPFAM" id="SSF53613">
    <property type="entry name" value="Ribokinase-like"/>
    <property type="match status" value="1"/>
</dbReference>
<dbReference type="Gene3D" id="3.40.1190.20">
    <property type="match status" value="1"/>
</dbReference>
<evidence type="ECO:0000256" key="2">
    <source>
        <dbReference type="ARBA" id="ARBA00001946"/>
    </source>
</evidence>
<keyword evidence="5 11" id="KW-0479">Metal-binding</keyword>
<keyword evidence="13" id="KW-1185">Reference proteome</keyword>